<dbReference type="AlphaFoldDB" id="A5MYJ8"/>
<gene>
    <name evidence="1" type="ordered locus">CKL_1932</name>
</gene>
<dbReference type="KEGG" id="ckl:CKL_1932"/>
<dbReference type="RefSeq" id="WP_012102323.1">
    <property type="nucleotide sequence ID" value="NC_009706.1"/>
</dbReference>
<dbReference type="HOGENOM" id="CLU_205758_0_0_9"/>
<reference evidence="1 2" key="1">
    <citation type="journal article" date="2008" name="Proc. Natl. Acad. Sci. U.S.A.">
        <title>The genome of Clostridium kluyveri, a strict anaerobe with unique metabolic features.</title>
        <authorList>
            <person name="Seedorf H."/>
            <person name="Fricke W.F."/>
            <person name="Veith B."/>
            <person name="Brueggemann H."/>
            <person name="Liesegang H."/>
            <person name="Strittmatter A."/>
            <person name="Miethke M."/>
            <person name="Buckel W."/>
            <person name="Hinderberger J."/>
            <person name="Li F."/>
            <person name="Hagemeier C."/>
            <person name="Thauer R.K."/>
            <person name="Gottschalk G."/>
        </authorList>
    </citation>
    <scope>NUCLEOTIDE SEQUENCE [LARGE SCALE GENOMIC DNA]</scope>
    <source>
        <strain evidence="2">ATCC 8527 / DSM 555 / NCIMB 10680</strain>
    </source>
</reference>
<protein>
    <submittedName>
        <fullName evidence="1">Uncharacterized protein</fullName>
    </submittedName>
</protein>
<name>A5MYJ8_CLOK5</name>
<evidence type="ECO:0000313" key="1">
    <source>
        <dbReference type="EMBL" id="EDK33944.1"/>
    </source>
</evidence>
<accession>A5MYJ8</accession>
<dbReference type="STRING" id="431943.CKL_1932"/>
<dbReference type="EMBL" id="CP000673">
    <property type="protein sequence ID" value="EDK33944.1"/>
    <property type="molecule type" value="Genomic_DNA"/>
</dbReference>
<sequence>MGRYVNVTVVNKIQKEKEDGNTLQSLGQQLAQEKLKNIQKDVVIDGLGQQVANLKLQVIQLQGGTN</sequence>
<evidence type="ECO:0000313" key="2">
    <source>
        <dbReference type="Proteomes" id="UP000002411"/>
    </source>
</evidence>
<organism evidence="1 2">
    <name type="scientific">Clostridium kluyveri (strain ATCC 8527 / DSM 555 / NBRC 12016 / NCIMB 10680 / K1)</name>
    <dbReference type="NCBI Taxonomy" id="431943"/>
    <lineage>
        <taxon>Bacteria</taxon>
        <taxon>Bacillati</taxon>
        <taxon>Bacillota</taxon>
        <taxon>Clostridia</taxon>
        <taxon>Eubacteriales</taxon>
        <taxon>Clostridiaceae</taxon>
        <taxon>Clostridium</taxon>
    </lineage>
</organism>
<dbReference type="Proteomes" id="UP000002411">
    <property type="component" value="Chromosome"/>
</dbReference>
<proteinExistence type="predicted"/>
<keyword evidence="2" id="KW-1185">Reference proteome</keyword>